<sequence>FKQTEDIKEIILDPSDRETFLPKILKCGYIIFDITSDITQIQEALWILKAIESYLDSLHEEEPRAFTRMEDVRHFILISTIMTWALTKPISTEDEPVPFTEADFRKRKPHPNYKEHTDLEKEVIQAGKKYKDKFKNNCNSSRYKLWLRRRSLTFSFQDGMAE</sequence>
<accession>A0AAD8ER82</accession>
<name>A0AAD8ER82_DIPPU</name>
<organism evidence="1 2">
    <name type="scientific">Diploptera punctata</name>
    <name type="common">Pacific beetle cockroach</name>
    <dbReference type="NCBI Taxonomy" id="6984"/>
    <lineage>
        <taxon>Eukaryota</taxon>
        <taxon>Metazoa</taxon>
        <taxon>Ecdysozoa</taxon>
        <taxon>Arthropoda</taxon>
        <taxon>Hexapoda</taxon>
        <taxon>Insecta</taxon>
        <taxon>Pterygota</taxon>
        <taxon>Neoptera</taxon>
        <taxon>Polyneoptera</taxon>
        <taxon>Dictyoptera</taxon>
        <taxon>Blattodea</taxon>
        <taxon>Blaberoidea</taxon>
        <taxon>Blaberidae</taxon>
        <taxon>Diplopterinae</taxon>
        <taxon>Diploptera</taxon>
    </lineage>
</organism>
<dbReference type="Proteomes" id="UP001233999">
    <property type="component" value="Unassembled WGS sequence"/>
</dbReference>
<protein>
    <submittedName>
        <fullName evidence="1">Uncharacterized protein</fullName>
    </submittedName>
</protein>
<evidence type="ECO:0000313" key="1">
    <source>
        <dbReference type="EMBL" id="KAJ9599411.1"/>
    </source>
</evidence>
<gene>
    <name evidence="1" type="ORF">L9F63_010102</name>
</gene>
<keyword evidence="2" id="KW-1185">Reference proteome</keyword>
<proteinExistence type="predicted"/>
<comment type="caution">
    <text evidence="1">The sequence shown here is derived from an EMBL/GenBank/DDBJ whole genome shotgun (WGS) entry which is preliminary data.</text>
</comment>
<reference evidence="1" key="1">
    <citation type="journal article" date="2023" name="IScience">
        <title>Live-bearing cockroach genome reveals convergent evolutionary mechanisms linked to viviparity in insects and beyond.</title>
        <authorList>
            <person name="Fouks B."/>
            <person name="Harrison M.C."/>
            <person name="Mikhailova A.A."/>
            <person name="Marchal E."/>
            <person name="English S."/>
            <person name="Carruthers M."/>
            <person name="Jennings E.C."/>
            <person name="Chiamaka E.L."/>
            <person name="Frigard R.A."/>
            <person name="Pippel M."/>
            <person name="Attardo G.M."/>
            <person name="Benoit J.B."/>
            <person name="Bornberg-Bauer E."/>
            <person name="Tobe S.S."/>
        </authorList>
    </citation>
    <scope>NUCLEOTIDE SEQUENCE</scope>
    <source>
        <strain evidence="1">Stay&amp;Tobe</strain>
    </source>
</reference>
<feature type="non-terminal residue" evidence="1">
    <location>
        <position position="1"/>
    </location>
</feature>
<dbReference type="EMBL" id="JASPKZ010000812">
    <property type="protein sequence ID" value="KAJ9599411.1"/>
    <property type="molecule type" value="Genomic_DNA"/>
</dbReference>
<reference evidence="1" key="2">
    <citation type="submission" date="2023-05" db="EMBL/GenBank/DDBJ databases">
        <authorList>
            <person name="Fouks B."/>
        </authorList>
    </citation>
    <scope>NUCLEOTIDE SEQUENCE</scope>
    <source>
        <strain evidence="1">Stay&amp;Tobe</strain>
        <tissue evidence="1">Testes</tissue>
    </source>
</reference>
<evidence type="ECO:0000313" key="2">
    <source>
        <dbReference type="Proteomes" id="UP001233999"/>
    </source>
</evidence>
<dbReference type="AlphaFoldDB" id="A0AAD8ER82"/>